<dbReference type="Proteomes" id="UP000004374">
    <property type="component" value="Unassembled WGS sequence"/>
</dbReference>
<dbReference type="AlphaFoldDB" id="I1E0S3"/>
<gene>
    <name evidence="2" type="ORF">RNAN_2914</name>
</gene>
<protein>
    <recommendedName>
        <fullName evidence="4">Lipoprotein</fullName>
    </recommendedName>
</protein>
<evidence type="ECO:0000256" key="1">
    <source>
        <dbReference type="SAM" id="SignalP"/>
    </source>
</evidence>
<evidence type="ECO:0000313" key="3">
    <source>
        <dbReference type="Proteomes" id="UP000004374"/>
    </source>
</evidence>
<dbReference type="EMBL" id="BAFK01000018">
    <property type="protein sequence ID" value="GAB59901.1"/>
    <property type="molecule type" value="Genomic_DNA"/>
</dbReference>
<evidence type="ECO:0008006" key="4">
    <source>
        <dbReference type="Google" id="ProtNLM"/>
    </source>
</evidence>
<dbReference type="STRING" id="562729.RNAN_2914"/>
<dbReference type="OrthoDB" id="7172943at2"/>
<sequence length="162" mass="17963">MRIFSISPVLLFATMLVACSGQPDYRAANGNSYGYSEQKISDTYYRVTFKARGGDSDQARAYALRRAAEITDAQGYDWFVVVDKETLIARQQDDRSHLGAGYQQTTVQDCSLLTCRSQTLTRPQYNVGIHGGGREHVEAVLEIRLGKGVMPDSANVYPVNSQ</sequence>
<dbReference type="NCBIfam" id="NF047637">
    <property type="entry name" value="lipo_CC0125"/>
    <property type="match status" value="1"/>
</dbReference>
<feature type="signal peptide" evidence="1">
    <location>
        <begin position="1"/>
        <end position="20"/>
    </location>
</feature>
<name>I1E0S3_9GAMM</name>
<keyword evidence="1" id="KW-0732">Signal</keyword>
<feature type="chain" id="PRO_5003639690" description="Lipoprotein" evidence="1">
    <location>
        <begin position="21"/>
        <end position="162"/>
    </location>
</feature>
<dbReference type="PROSITE" id="PS51257">
    <property type="entry name" value="PROKAR_LIPOPROTEIN"/>
    <property type="match status" value="1"/>
</dbReference>
<comment type="caution">
    <text evidence="2">The sequence shown here is derived from an EMBL/GenBank/DDBJ whole genome shotgun (WGS) entry which is preliminary data.</text>
</comment>
<proteinExistence type="predicted"/>
<reference evidence="2 3" key="1">
    <citation type="journal article" date="2012" name="J. Bacteriol.">
        <title>Genome Sequence of the Protease-Producing Bacterium Rheinheimera nanhaiensis E407-8T, Isolated from Deep-Sea Sediment of the South China Sea.</title>
        <authorList>
            <person name="Zhang X.-Y."/>
            <person name="Zhang Y.-J."/>
            <person name="Qin Q.-L."/>
            <person name="Xie B.-B."/>
            <person name="Chen X.-L."/>
            <person name="Zhou B.-C."/>
            <person name="Zhang Y.-Z."/>
        </authorList>
    </citation>
    <scope>NUCLEOTIDE SEQUENCE [LARGE SCALE GENOMIC DNA]</scope>
    <source>
        <strain evidence="2 3">E407-8</strain>
    </source>
</reference>
<organism evidence="2 3">
    <name type="scientific">Rheinheimera nanhaiensis E407-8</name>
    <dbReference type="NCBI Taxonomy" id="562729"/>
    <lineage>
        <taxon>Bacteria</taxon>
        <taxon>Pseudomonadati</taxon>
        <taxon>Pseudomonadota</taxon>
        <taxon>Gammaproteobacteria</taxon>
        <taxon>Chromatiales</taxon>
        <taxon>Chromatiaceae</taxon>
        <taxon>Rheinheimera</taxon>
    </lineage>
</organism>
<keyword evidence="3" id="KW-1185">Reference proteome</keyword>
<accession>I1E0S3</accession>
<evidence type="ECO:0000313" key="2">
    <source>
        <dbReference type="EMBL" id="GAB59901.1"/>
    </source>
</evidence>
<dbReference type="RefSeq" id="WP_008222968.1">
    <property type="nucleotide sequence ID" value="NZ_BAFK01000018.1"/>
</dbReference>